<evidence type="ECO:0008006" key="4">
    <source>
        <dbReference type="Google" id="ProtNLM"/>
    </source>
</evidence>
<dbReference type="Proteomes" id="UP001187531">
    <property type="component" value="Unassembled WGS sequence"/>
</dbReference>
<reference evidence="2" key="1">
    <citation type="submission" date="2023-07" db="EMBL/GenBank/DDBJ databases">
        <title>Chromosome-level genome assembly of Artemia franciscana.</title>
        <authorList>
            <person name="Jo E."/>
        </authorList>
    </citation>
    <scope>NUCLEOTIDE SEQUENCE</scope>
    <source>
        <tissue evidence="2">Whole body</tissue>
    </source>
</reference>
<evidence type="ECO:0000313" key="3">
    <source>
        <dbReference type="Proteomes" id="UP001187531"/>
    </source>
</evidence>
<dbReference type="AlphaFoldDB" id="A0AA88L2V2"/>
<organism evidence="2 3">
    <name type="scientific">Artemia franciscana</name>
    <name type="common">Brine shrimp</name>
    <name type="synonym">Artemia sanfranciscana</name>
    <dbReference type="NCBI Taxonomy" id="6661"/>
    <lineage>
        <taxon>Eukaryota</taxon>
        <taxon>Metazoa</taxon>
        <taxon>Ecdysozoa</taxon>
        <taxon>Arthropoda</taxon>
        <taxon>Crustacea</taxon>
        <taxon>Branchiopoda</taxon>
        <taxon>Anostraca</taxon>
        <taxon>Artemiidae</taxon>
        <taxon>Artemia</taxon>
    </lineage>
</organism>
<evidence type="ECO:0000256" key="1">
    <source>
        <dbReference type="SAM" id="MobiDB-lite"/>
    </source>
</evidence>
<protein>
    <recommendedName>
        <fullName evidence="4">Neurite outgrowth-associated protein</fullName>
    </recommendedName>
</protein>
<keyword evidence="3" id="KW-1185">Reference proteome</keyword>
<name>A0AA88L2V2_ARTSF</name>
<comment type="caution">
    <text evidence="2">The sequence shown here is derived from an EMBL/GenBank/DDBJ whole genome shotgun (WGS) entry which is preliminary data.</text>
</comment>
<feature type="region of interest" description="Disordered" evidence="1">
    <location>
        <begin position="193"/>
        <end position="239"/>
    </location>
</feature>
<sequence>MLSRKLEKVTKVYLHISSGLAKNLQKYKASKEKQYRVRNLDTRKNDKLPSDEFEEMTRDELNPMAFDRLHNENESSLFSWRYGKQLNPAVERSVKERKFFRNQYSKKDAAERVLTMDERNLVREIYAADPNSDKIFDLSTQFGVGPQTIKKIVKNRVRPKLSCEEMKKIIEEKFTCGEFKKLALNYSSEPKPIPSVVSKPSVSPKSEPDKTGKHITSPLIPPTPKPLEGATEESLPYKTETKDGIEEAYIYTDKQGYEYPYGIMRERPPDSLNTNFKMSGSADGSVIQQGDSFYDAETGEFLYRVPGINKH</sequence>
<accession>A0AA88L2V2</accession>
<gene>
    <name evidence="2" type="ORF">QYM36_007130</name>
</gene>
<dbReference type="EMBL" id="JAVRJZ010000011">
    <property type="protein sequence ID" value="KAK2716878.1"/>
    <property type="molecule type" value="Genomic_DNA"/>
</dbReference>
<evidence type="ECO:0000313" key="2">
    <source>
        <dbReference type="EMBL" id="KAK2716878.1"/>
    </source>
</evidence>
<proteinExistence type="predicted"/>
<feature type="compositionally biased region" description="Low complexity" evidence="1">
    <location>
        <begin position="193"/>
        <end position="205"/>
    </location>
</feature>